<evidence type="ECO:0000256" key="1">
    <source>
        <dbReference type="SAM" id="Phobius"/>
    </source>
</evidence>
<name>A0A2T3MV57_9GAMM</name>
<dbReference type="PROSITE" id="PS51257">
    <property type="entry name" value="PROKAR_LIPOPROTEIN"/>
    <property type="match status" value="1"/>
</dbReference>
<keyword evidence="1" id="KW-0472">Membrane</keyword>
<keyword evidence="1" id="KW-1133">Transmembrane helix</keyword>
<feature type="transmembrane region" description="Helical" evidence="1">
    <location>
        <begin position="42"/>
        <end position="58"/>
    </location>
</feature>
<dbReference type="AlphaFoldDB" id="A0A2T3MV57"/>
<evidence type="ECO:0000313" key="3">
    <source>
        <dbReference type="Proteomes" id="UP000240904"/>
    </source>
</evidence>
<dbReference type="EMBL" id="PYMC01000012">
    <property type="protein sequence ID" value="PSW03846.1"/>
    <property type="molecule type" value="Genomic_DNA"/>
</dbReference>
<keyword evidence="1" id="KW-0812">Transmembrane</keyword>
<dbReference type="Proteomes" id="UP000240904">
    <property type="component" value="Unassembled WGS sequence"/>
</dbReference>
<proteinExistence type="predicted"/>
<organism evidence="2 3">
    <name type="scientific">Photobacterium lipolyticum</name>
    <dbReference type="NCBI Taxonomy" id="266810"/>
    <lineage>
        <taxon>Bacteria</taxon>
        <taxon>Pseudomonadati</taxon>
        <taxon>Pseudomonadota</taxon>
        <taxon>Gammaproteobacteria</taxon>
        <taxon>Vibrionales</taxon>
        <taxon>Vibrionaceae</taxon>
        <taxon>Photobacterium</taxon>
    </lineage>
</organism>
<keyword evidence="3" id="KW-1185">Reference proteome</keyword>
<comment type="caution">
    <text evidence="2">The sequence shown here is derived from an EMBL/GenBank/DDBJ whole genome shotgun (WGS) entry which is preliminary data.</text>
</comment>
<dbReference type="OrthoDB" id="5829139at2"/>
<evidence type="ECO:0000313" key="2">
    <source>
        <dbReference type="EMBL" id="PSW03846.1"/>
    </source>
</evidence>
<accession>A0A2T3MV57</accession>
<gene>
    <name evidence="2" type="ORF">C9I89_15750</name>
</gene>
<feature type="transmembrane region" description="Helical" evidence="1">
    <location>
        <begin position="20"/>
        <end position="36"/>
    </location>
</feature>
<reference evidence="2 3" key="1">
    <citation type="submission" date="2018-03" db="EMBL/GenBank/DDBJ databases">
        <title>Whole genome sequencing of Histamine producing bacteria.</title>
        <authorList>
            <person name="Butler K."/>
        </authorList>
    </citation>
    <scope>NUCLEOTIDE SEQUENCE [LARGE SCALE GENOMIC DNA]</scope>
    <source>
        <strain evidence="2 3">DSM 16190</strain>
    </source>
</reference>
<sequence length="72" mass="8357">MMFRTYAHFSVSHPYLHKANLLILFAIFALSCYQLLANENIVYAAGFLFVIIPIFIFAKSSDYKRKYLSADK</sequence>
<protein>
    <submittedName>
        <fullName evidence="2">Uncharacterized protein</fullName>
    </submittedName>
</protein>